<keyword evidence="1" id="KW-0539">Nucleus</keyword>
<dbReference type="STRING" id="67767.A0A0J7L1E6"/>
<feature type="region of interest" description="Disordered" evidence="2">
    <location>
        <begin position="1"/>
        <end position="77"/>
    </location>
</feature>
<dbReference type="Proteomes" id="UP000036403">
    <property type="component" value="Unassembled WGS sequence"/>
</dbReference>
<organism evidence="5 6">
    <name type="scientific">Lasius niger</name>
    <name type="common">Black garden ant</name>
    <dbReference type="NCBI Taxonomy" id="67767"/>
    <lineage>
        <taxon>Eukaryota</taxon>
        <taxon>Metazoa</taxon>
        <taxon>Ecdysozoa</taxon>
        <taxon>Arthropoda</taxon>
        <taxon>Hexapoda</taxon>
        <taxon>Insecta</taxon>
        <taxon>Pterygota</taxon>
        <taxon>Neoptera</taxon>
        <taxon>Endopterygota</taxon>
        <taxon>Hymenoptera</taxon>
        <taxon>Apocrita</taxon>
        <taxon>Aculeata</taxon>
        <taxon>Formicoidea</taxon>
        <taxon>Formicidae</taxon>
        <taxon>Formicinae</taxon>
        <taxon>Lasius</taxon>
        <taxon>Lasius</taxon>
    </lineage>
</organism>
<dbReference type="FunFam" id="3.40.50.12760:FF:000004">
    <property type="entry name" value="FtsJ-like methyltransferase"/>
    <property type="match status" value="1"/>
</dbReference>
<dbReference type="GO" id="GO:0004483">
    <property type="term" value="F:methyltransferase cap1 activity"/>
    <property type="evidence" value="ECO:0007669"/>
    <property type="project" value="UniProtKB-UniRule"/>
</dbReference>
<dbReference type="Pfam" id="PF01585">
    <property type="entry name" value="G-patch"/>
    <property type="match status" value="1"/>
</dbReference>
<dbReference type="GO" id="GO:0006370">
    <property type="term" value="P:7-methylguanosine mRNA capping"/>
    <property type="evidence" value="ECO:0007669"/>
    <property type="project" value="UniProtKB-UniRule"/>
</dbReference>
<keyword evidence="1" id="KW-0949">S-adenosyl-L-methionine</keyword>
<name>A0A0J7L1E6_LASNI</name>
<keyword evidence="1" id="KW-0506">mRNA capping</keyword>
<keyword evidence="6" id="KW-1185">Reference proteome</keyword>
<dbReference type="InterPro" id="IPR025816">
    <property type="entry name" value="RrmJ-type_MeTrfase"/>
</dbReference>
<dbReference type="PANTHER" id="PTHR16121:SF0">
    <property type="entry name" value="CAP-SPECIFIC MRNA (NUCLEOSIDE-2'-O-)-METHYLTRANSFERASE 1"/>
    <property type="match status" value="1"/>
</dbReference>
<dbReference type="AlphaFoldDB" id="A0A0J7L1E6"/>
<dbReference type="Pfam" id="PF01728">
    <property type="entry name" value="FtsJ"/>
    <property type="match status" value="1"/>
</dbReference>
<dbReference type="PROSITE" id="PS50174">
    <property type="entry name" value="G_PATCH"/>
    <property type="match status" value="1"/>
</dbReference>
<accession>A0A0J7L1E6</accession>
<evidence type="ECO:0000313" key="5">
    <source>
        <dbReference type="EMBL" id="KMQ96577.1"/>
    </source>
</evidence>
<dbReference type="GO" id="GO:0016556">
    <property type="term" value="P:mRNA modification"/>
    <property type="evidence" value="ECO:0007669"/>
    <property type="project" value="UniProtKB-UniRule"/>
</dbReference>
<dbReference type="InterPro" id="IPR050851">
    <property type="entry name" value="mRNA_Cap_2O-Ribose_MeTrfase"/>
</dbReference>
<reference evidence="5 6" key="1">
    <citation type="submission" date="2015-04" db="EMBL/GenBank/DDBJ databases">
        <title>Lasius niger genome sequencing.</title>
        <authorList>
            <person name="Konorov E.A."/>
            <person name="Nikitin M.A."/>
            <person name="Kirill M.V."/>
            <person name="Chang P."/>
        </authorList>
    </citation>
    <scope>NUCLEOTIDE SEQUENCE [LARGE SCALE GENOMIC DNA]</scope>
    <source>
        <tissue evidence="5">Whole</tissue>
    </source>
</reference>
<feature type="domain" description="RrmJ-type SAM-dependent 2'-O-MTase" evidence="4">
    <location>
        <begin position="283"/>
        <end position="491"/>
    </location>
</feature>
<evidence type="ECO:0000256" key="1">
    <source>
        <dbReference type="RuleBase" id="RU368012"/>
    </source>
</evidence>
<dbReference type="GO" id="GO:0005737">
    <property type="term" value="C:cytoplasm"/>
    <property type="evidence" value="ECO:0007669"/>
    <property type="project" value="TreeGrafter"/>
</dbReference>
<dbReference type="InterPro" id="IPR002877">
    <property type="entry name" value="RNA_MeTrfase_FtsJ_dom"/>
</dbReference>
<comment type="caution">
    <text evidence="5">The sequence shown here is derived from an EMBL/GenBank/DDBJ whole genome shotgun (WGS) entry which is preliminary data.</text>
</comment>
<evidence type="ECO:0000313" key="6">
    <source>
        <dbReference type="Proteomes" id="UP000036403"/>
    </source>
</evidence>
<comment type="catalytic activity">
    <reaction evidence="1">
        <text>a 5'-end (N(7)-methyl 5'-triphosphoguanosine)-ribonucleoside in mRNA + S-adenosyl-L-methionine = a 5'-end (N(7)-methyl 5'-triphosphoguanosine)-(2'-O-methyl-ribonucleoside) in mRNA + S-adenosyl-L-homocysteine + H(+)</text>
        <dbReference type="Rhea" id="RHEA:67020"/>
        <dbReference type="Rhea" id="RHEA-COMP:17167"/>
        <dbReference type="Rhea" id="RHEA-COMP:17168"/>
        <dbReference type="ChEBI" id="CHEBI:15378"/>
        <dbReference type="ChEBI" id="CHEBI:57856"/>
        <dbReference type="ChEBI" id="CHEBI:59789"/>
        <dbReference type="ChEBI" id="CHEBI:156461"/>
        <dbReference type="ChEBI" id="CHEBI:167609"/>
        <dbReference type="EC" id="2.1.1.57"/>
    </reaction>
</comment>
<keyword evidence="1" id="KW-0507">mRNA processing</keyword>
<evidence type="ECO:0000259" key="3">
    <source>
        <dbReference type="PROSITE" id="PS50174"/>
    </source>
</evidence>
<dbReference type="PROSITE" id="PS51613">
    <property type="entry name" value="SAM_MT_RRMJ"/>
    <property type="match status" value="1"/>
</dbReference>
<dbReference type="InterPro" id="IPR029063">
    <property type="entry name" value="SAM-dependent_MTases_sf"/>
</dbReference>
<feature type="domain" description="G-patch" evidence="3">
    <location>
        <begin position="139"/>
        <end position="185"/>
    </location>
</feature>
<proteinExistence type="predicted"/>
<evidence type="ECO:0000256" key="2">
    <source>
        <dbReference type="SAM" id="MobiDB-lite"/>
    </source>
</evidence>
<keyword evidence="1 5" id="KW-0489">Methyltransferase</keyword>
<dbReference type="GO" id="GO:0003676">
    <property type="term" value="F:nucleic acid binding"/>
    <property type="evidence" value="ECO:0007669"/>
    <property type="project" value="UniProtKB-UniRule"/>
</dbReference>
<dbReference type="PANTHER" id="PTHR16121">
    <property type="entry name" value="CAP-SPECIFIC MRNA (NUCLEOSIDE-2'-O-)-METHYLTRANSFERASE 1-RELATED"/>
    <property type="match status" value="1"/>
</dbReference>
<dbReference type="SUPFAM" id="SSF53335">
    <property type="entry name" value="S-adenosyl-L-methionine-dependent methyltransferases"/>
    <property type="match status" value="1"/>
</dbReference>
<dbReference type="EMBL" id="LBMM01001287">
    <property type="protein sequence ID" value="KMQ96577.1"/>
    <property type="molecule type" value="Genomic_DNA"/>
</dbReference>
<dbReference type="GO" id="GO:0032259">
    <property type="term" value="P:methylation"/>
    <property type="evidence" value="ECO:0007669"/>
    <property type="project" value="UniProtKB-KW"/>
</dbReference>
<evidence type="ECO:0000259" key="4">
    <source>
        <dbReference type="PROSITE" id="PS51613"/>
    </source>
</evidence>
<comment type="function">
    <text evidence="1">S-adenosyl-L-methionine-dependent methyltransferase that mediates RNA cap1 2'-O-ribose methylation to the 5'-cap structure of RNAs. Methylates the ribose of the first nucleotide of a m(7)GpppG-capped mRNA to produce m(7)GpppNmp (cap1).</text>
</comment>
<dbReference type="EC" id="2.1.1.57" evidence="1"/>
<sequence>MDSSTDEDSVLSNEDIKLKTADPFHNYSQDHPSDSHYSEIRTIMSAFDNDDNYLNHKKQSRHSSSSSDDNNDQQYSNSSNYEFKMNISNQGESMCKQRNKKRKLDSGDTIDSIEGEKRTQFLELSNKMFAYKSKNNLSHTSKAQNMMEKMGYKPGKGLGKDDQGRVEPIEAITQRGRRGFGHYIPGLKEASLKWNPEEEEIKAIEDIEWLPNVHSHMLLRESIMNWTKLGLKKLTIDDETMFCNPEILEQIIRSKTVFDKLDKVELRKARTRSNPYETIRTANFLNRAAVKMANINRACNFMFTDPKGLHPNELLYFADVCAGPGGFSEYILSRKKWHAKGFGFTLKNENDFTLDEFFAGPCETFHPFYGSKGNGDVFDPQNQEEFRSLIMKHTYGKGVHFMMSDGGFSVEGQENIQEILSKQLYLCQCLVALMIVRPGGHFVTKLFDLFTPFSVGLIYLMYRCFENICIFKPNSSRPANSERYLICKRKKFNTEAVMYYLSHVNHSLLTRDDNNDVIQLVPLDVLEADKAFVTYLRSSNDALGKKQIIGLLKIAAFCEAPMLTEPKQADMRKECLNYWNVPDKTRVRPQIVRPQDKIWEILNSSECYFFGTDAEKLKSDNVKSILNQPYNWFYMPCGTGPYVEEDKAATFYLGLGRRKVFRYMKGGKWESIGDVQIELPPDTLVYAELVYETKWTGKYFSKTRALHILDAYMLGGEDVSKRYLCNRYKSIKKFCDALWKPVPNEYVCVRPKERFMLNPMDIEKKLCITQRRVKIPIAFESQKSLLERDDENDTEPIYSAFNSVLFLSSIAEPWSRHISKKTKQFYVCNQDTGRSEYEIRNGQNNRPPEAEASFIQAFEKRVIWHWPSDNASLNMNNLVAIMNPSQNV</sequence>
<protein>
    <recommendedName>
        <fullName evidence="1">Cap-specific mRNA (nucleoside-2'-O-)-methyltransferase 1</fullName>
        <ecNumber evidence="1">2.1.1.57</ecNumber>
    </recommendedName>
    <alternativeName>
        <fullName evidence="1">Cap1 2'O-ribose methyltransferase 1</fullName>
    </alternativeName>
</protein>
<dbReference type="PaxDb" id="67767-A0A0J7L1E6"/>
<dbReference type="Gene3D" id="3.40.50.12760">
    <property type="match status" value="1"/>
</dbReference>
<dbReference type="GO" id="GO:0005634">
    <property type="term" value="C:nucleus"/>
    <property type="evidence" value="ECO:0007669"/>
    <property type="project" value="UniProtKB-SubCell"/>
</dbReference>
<feature type="compositionally biased region" description="Low complexity" evidence="2">
    <location>
        <begin position="63"/>
        <end position="77"/>
    </location>
</feature>
<comment type="subcellular location">
    <subcellularLocation>
        <location evidence="1">Nucleus</location>
    </subcellularLocation>
</comment>
<dbReference type="InterPro" id="IPR000467">
    <property type="entry name" value="G_patch_dom"/>
</dbReference>
<dbReference type="OrthoDB" id="10251234at2759"/>
<dbReference type="SMART" id="SM00443">
    <property type="entry name" value="G_patch"/>
    <property type="match status" value="1"/>
</dbReference>
<gene>
    <name evidence="5" type="ORF">RF55_3132</name>
</gene>
<keyword evidence="1 5" id="KW-0808">Transferase</keyword>